<name>A0A3M0YXB7_9BACT</name>
<keyword evidence="4" id="KW-0645">Protease</keyword>
<reference evidence="4 5" key="1">
    <citation type="submission" date="2018-10" db="EMBL/GenBank/DDBJ databases">
        <title>Thermophilic Lithotrophy and Phototrophy in an Intertidal, Iron-rich, Geothermal Spring.</title>
        <authorList>
            <person name="Ward L.M."/>
            <person name="Idei A."/>
            <person name="Nakagawa M."/>
            <person name="Ueno Y."/>
            <person name="Fischer W."/>
            <person name="Mcglynn S.E."/>
        </authorList>
    </citation>
    <scope>NUCLEOTIDE SEQUENCE [LARGE SCALE GENOMIC DNA]</scope>
    <source>
        <strain evidence="4">J137</strain>
    </source>
</reference>
<evidence type="ECO:0000313" key="4">
    <source>
        <dbReference type="EMBL" id="RMD76820.1"/>
    </source>
</evidence>
<keyword evidence="2 4" id="KW-0067">ATP-binding</keyword>
<dbReference type="Proteomes" id="UP000269410">
    <property type="component" value="Unassembled WGS sequence"/>
</dbReference>
<dbReference type="Gene3D" id="1.10.8.60">
    <property type="match status" value="1"/>
</dbReference>
<feature type="domain" description="Clp ATPase C-terminal" evidence="3">
    <location>
        <begin position="30"/>
        <end position="126"/>
    </location>
</feature>
<evidence type="ECO:0000256" key="2">
    <source>
        <dbReference type="ARBA" id="ARBA00022840"/>
    </source>
</evidence>
<dbReference type="AlphaFoldDB" id="A0A3M0YXB7"/>
<keyword evidence="4" id="KW-0378">Hydrolase</keyword>
<accession>A0A3M0YXB7</accession>
<dbReference type="InterPro" id="IPR027417">
    <property type="entry name" value="P-loop_NTPase"/>
</dbReference>
<evidence type="ECO:0000259" key="3">
    <source>
        <dbReference type="SMART" id="SM01086"/>
    </source>
</evidence>
<dbReference type="GO" id="GO:0008233">
    <property type="term" value="F:peptidase activity"/>
    <property type="evidence" value="ECO:0007669"/>
    <property type="project" value="UniProtKB-KW"/>
</dbReference>
<dbReference type="PANTHER" id="PTHR11638:SF18">
    <property type="entry name" value="HEAT SHOCK PROTEIN 104"/>
    <property type="match status" value="1"/>
</dbReference>
<dbReference type="GO" id="GO:0006508">
    <property type="term" value="P:proteolysis"/>
    <property type="evidence" value="ECO:0007669"/>
    <property type="project" value="UniProtKB-KW"/>
</dbReference>
<evidence type="ECO:0000256" key="1">
    <source>
        <dbReference type="ARBA" id="ARBA00022741"/>
    </source>
</evidence>
<dbReference type="Pfam" id="PF10431">
    <property type="entry name" value="ClpB_D2-small"/>
    <property type="match status" value="1"/>
</dbReference>
<dbReference type="GO" id="GO:0005524">
    <property type="term" value="F:ATP binding"/>
    <property type="evidence" value="ECO:0007669"/>
    <property type="project" value="UniProtKB-KW"/>
</dbReference>
<gene>
    <name evidence="4" type="ORF">D6810_02925</name>
</gene>
<keyword evidence="1" id="KW-0547">Nucleotide-binding</keyword>
<organism evidence="4 5">
    <name type="scientific">Candidatus Dojkabacteria bacterium</name>
    <dbReference type="NCBI Taxonomy" id="2099670"/>
    <lineage>
        <taxon>Bacteria</taxon>
        <taxon>Candidatus Dojkabacteria</taxon>
    </lineage>
</organism>
<dbReference type="GO" id="GO:0016887">
    <property type="term" value="F:ATP hydrolysis activity"/>
    <property type="evidence" value="ECO:0007669"/>
    <property type="project" value="TreeGrafter"/>
</dbReference>
<dbReference type="GO" id="GO:0034605">
    <property type="term" value="P:cellular response to heat"/>
    <property type="evidence" value="ECO:0007669"/>
    <property type="project" value="TreeGrafter"/>
</dbReference>
<proteinExistence type="predicted"/>
<dbReference type="PANTHER" id="PTHR11638">
    <property type="entry name" value="ATP-DEPENDENT CLP PROTEASE"/>
    <property type="match status" value="1"/>
</dbReference>
<dbReference type="GO" id="GO:0005737">
    <property type="term" value="C:cytoplasm"/>
    <property type="evidence" value="ECO:0007669"/>
    <property type="project" value="TreeGrafter"/>
</dbReference>
<dbReference type="SMART" id="SM01086">
    <property type="entry name" value="ClpB_D2-small"/>
    <property type="match status" value="1"/>
</dbReference>
<comment type="caution">
    <text evidence="4">The sequence shown here is derived from an EMBL/GenBank/DDBJ whole genome shotgun (WGS) entry which is preliminary data.</text>
</comment>
<dbReference type="InterPro" id="IPR050130">
    <property type="entry name" value="ClpA_ClpB"/>
</dbReference>
<dbReference type="SUPFAM" id="SSF52540">
    <property type="entry name" value="P-loop containing nucleoside triphosphate hydrolases"/>
    <property type="match status" value="1"/>
</dbReference>
<evidence type="ECO:0000313" key="5">
    <source>
        <dbReference type="Proteomes" id="UP000269410"/>
    </source>
</evidence>
<dbReference type="InterPro" id="IPR019489">
    <property type="entry name" value="Clp_ATPase_C"/>
</dbReference>
<dbReference type="EMBL" id="RFKV01000094">
    <property type="protein sequence ID" value="RMD76820.1"/>
    <property type="molecule type" value="Genomic_DNA"/>
</dbReference>
<protein>
    <submittedName>
        <fullName evidence="4">ATP-dependent Clp protease ATP-binding subunit</fullName>
    </submittedName>
</protein>
<feature type="non-terminal residue" evidence="4">
    <location>
        <position position="1"/>
    </location>
</feature>
<sequence length="131" mass="14979">YKEIITESLKEKLSPELINRIGLILIFNKINYESARTIVLKQIDKLSEDLIKRGLMLKVGSNVIDHILKKGYSEEYGVRNLQRVLDKEIKSKIADYLIKNQISLSPTKPMLVSVDMKEGEGDSYEVVIDIV</sequence>